<evidence type="ECO:0000313" key="1">
    <source>
        <dbReference type="EMBL" id="KAF3113478.1"/>
    </source>
</evidence>
<accession>A0A7C8NWZ3</accession>
<evidence type="ECO:0000313" key="2">
    <source>
        <dbReference type="Proteomes" id="UP000475325"/>
    </source>
</evidence>
<proteinExistence type="predicted"/>
<dbReference type="EMBL" id="WIQW01000001">
    <property type="protein sequence ID" value="KAF3113478.1"/>
    <property type="molecule type" value="Genomic_DNA"/>
</dbReference>
<dbReference type="Proteomes" id="UP000475325">
    <property type="component" value="Unassembled WGS sequence"/>
</dbReference>
<comment type="caution">
    <text evidence="1">The sequence shown here is derived from an EMBL/GenBank/DDBJ whole genome shotgun (WGS) entry which is preliminary data.</text>
</comment>
<name>A0A7C8NWZ3_ORBOL</name>
<organism evidence="1 2">
    <name type="scientific">Orbilia oligospora</name>
    <name type="common">Nematode-trapping fungus</name>
    <name type="synonym">Arthrobotrys oligospora</name>
    <dbReference type="NCBI Taxonomy" id="2813651"/>
    <lineage>
        <taxon>Eukaryota</taxon>
        <taxon>Fungi</taxon>
        <taxon>Dikarya</taxon>
        <taxon>Ascomycota</taxon>
        <taxon>Pezizomycotina</taxon>
        <taxon>Orbiliomycetes</taxon>
        <taxon>Orbiliales</taxon>
        <taxon>Orbiliaceae</taxon>
        <taxon>Orbilia</taxon>
    </lineage>
</organism>
<protein>
    <submittedName>
        <fullName evidence="1">Uncharacterized protein</fullName>
    </submittedName>
</protein>
<sequence>MSDEIPSKKLKAFSTITYSPSDNTFHIEKSSKDNYNANFKPSKCNFLLLLRSSFSSPALVHWYQERYAYQQATRLMPNSKPPLVQTLPSKPDPFSRRGIAGTVRDPLDVAPCLKALAWWRSITSTMMIFFGKRKELGIPMTALDTAALLDTRAETSRIMFRLRKREFHEEGILLQRPVRFTSKTVVAAPGAAKSTFGERASFPSTTVPPIVQVTKHDNNGISHSIPIARIIMAVVLTQVSKL</sequence>
<reference evidence="1 2" key="1">
    <citation type="submission" date="2019-06" db="EMBL/GenBank/DDBJ databases">
        <authorList>
            <person name="Palmer J.M."/>
        </authorList>
    </citation>
    <scope>NUCLEOTIDE SEQUENCE [LARGE SCALE GENOMIC DNA]</scope>
    <source>
        <strain evidence="1 2">TWF102</strain>
    </source>
</reference>
<dbReference type="AlphaFoldDB" id="A0A7C8NWZ3"/>
<gene>
    <name evidence="1" type="ORF">TWF102_000137</name>
</gene>